<evidence type="ECO:0000256" key="1">
    <source>
        <dbReference type="ARBA" id="ARBA00001971"/>
    </source>
</evidence>
<dbReference type="InterPro" id="IPR036396">
    <property type="entry name" value="Cyt_P450_sf"/>
</dbReference>
<evidence type="ECO:0000256" key="8">
    <source>
        <dbReference type="ARBA" id="ARBA00023136"/>
    </source>
</evidence>
<dbReference type="WBParaSite" id="Gr19_v10_g5263.t2">
    <property type="protein sequence ID" value="Gr19_v10_g5263.t2"/>
    <property type="gene ID" value="Gr19_v10_g5263"/>
</dbReference>
<evidence type="ECO:0000256" key="4">
    <source>
        <dbReference type="ARBA" id="ARBA00022617"/>
    </source>
</evidence>
<dbReference type="InterPro" id="IPR001128">
    <property type="entry name" value="Cyt_P450"/>
</dbReference>
<dbReference type="AlphaFoldDB" id="A0A914HYQ8"/>
<dbReference type="InterPro" id="IPR050196">
    <property type="entry name" value="Cytochrome_P450_Monoox"/>
</dbReference>
<keyword evidence="6" id="KW-0408">Iron</keyword>
<keyword evidence="5" id="KW-0256">Endoplasmic reticulum</keyword>
<dbReference type="Gene3D" id="1.10.630.10">
    <property type="entry name" value="Cytochrome P450"/>
    <property type="match status" value="1"/>
</dbReference>
<dbReference type="GO" id="GO:0004497">
    <property type="term" value="F:monooxygenase activity"/>
    <property type="evidence" value="ECO:0007669"/>
    <property type="project" value="UniProtKB-KW"/>
</dbReference>
<organism evidence="9 10">
    <name type="scientific">Globodera rostochiensis</name>
    <name type="common">Golden nematode worm</name>
    <name type="synonym">Heterodera rostochiensis</name>
    <dbReference type="NCBI Taxonomy" id="31243"/>
    <lineage>
        <taxon>Eukaryota</taxon>
        <taxon>Metazoa</taxon>
        <taxon>Ecdysozoa</taxon>
        <taxon>Nematoda</taxon>
        <taxon>Chromadorea</taxon>
        <taxon>Rhabditida</taxon>
        <taxon>Tylenchina</taxon>
        <taxon>Tylenchomorpha</taxon>
        <taxon>Tylenchoidea</taxon>
        <taxon>Heteroderidae</taxon>
        <taxon>Heteroderinae</taxon>
        <taxon>Globodera</taxon>
    </lineage>
</organism>
<evidence type="ECO:0000313" key="9">
    <source>
        <dbReference type="Proteomes" id="UP000887572"/>
    </source>
</evidence>
<dbReference type="PANTHER" id="PTHR24291">
    <property type="entry name" value="CYTOCHROME P450 FAMILY 4"/>
    <property type="match status" value="1"/>
</dbReference>
<evidence type="ECO:0000313" key="10">
    <source>
        <dbReference type="WBParaSite" id="Gr19_v10_g5263.t2"/>
    </source>
</evidence>
<name>A0A914HYQ8_GLORO</name>
<dbReference type="GO" id="GO:0005789">
    <property type="term" value="C:endoplasmic reticulum membrane"/>
    <property type="evidence" value="ECO:0007669"/>
    <property type="project" value="UniProtKB-SubCell"/>
</dbReference>
<protein>
    <submittedName>
        <fullName evidence="10">Cytochrome P450</fullName>
    </submittedName>
</protein>
<comment type="similarity">
    <text evidence="3">Belongs to the cytochrome P450 family.</text>
</comment>
<dbReference type="GO" id="GO:0020037">
    <property type="term" value="F:heme binding"/>
    <property type="evidence" value="ECO:0007669"/>
    <property type="project" value="InterPro"/>
</dbReference>
<evidence type="ECO:0000256" key="7">
    <source>
        <dbReference type="ARBA" id="ARBA00023033"/>
    </source>
</evidence>
<proteinExistence type="inferred from homology"/>
<dbReference type="PANTHER" id="PTHR24291:SF189">
    <property type="entry name" value="CYTOCHROME P450 4C3-RELATED"/>
    <property type="match status" value="1"/>
</dbReference>
<comment type="cofactor">
    <cofactor evidence="1">
        <name>heme</name>
        <dbReference type="ChEBI" id="CHEBI:30413"/>
    </cofactor>
</comment>
<keyword evidence="4" id="KW-0479">Metal-binding</keyword>
<keyword evidence="7" id="KW-0560">Oxidoreductase</keyword>
<evidence type="ECO:0000256" key="2">
    <source>
        <dbReference type="ARBA" id="ARBA00004586"/>
    </source>
</evidence>
<dbReference type="GO" id="GO:0016705">
    <property type="term" value="F:oxidoreductase activity, acting on paired donors, with incorporation or reduction of molecular oxygen"/>
    <property type="evidence" value="ECO:0007669"/>
    <property type="project" value="InterPro"/>
</dbReference>
<comment type="subcellular location">
    <subcellularLocation>
        <location evidence="2">Endoplasmic reticulum membrane</location>
    </subcellularLocation>
</comment>
<sequence>MLITKPDIQETVAQIMAMAYLYPSHPRMTAFWIGPAPTVMVYSATLLESITMAWQRLVDKLCRTMETKTFSCTKQRTYFDGAMLRIIDIIQRRQHNPLMWLDTIFNWFGDGKEHSWALKVLHSFTRNVIGERREMRAREGMGTSGNGDERLAFLDLLLEMEQHGELKEQDIQNEVDTFMFEGHDTTSSAVVWALFMLGNHQSIQQRVFDEIQSVCGFDPLEERPIRRALS</sequence>
<evidence type="ECO:0000256" key="6">
    <source>
        <dbReference type="ARBA" id="ARBA00023004"/>
    </source>
</evidence>
<reference evidence="10" key="1">
    <citation type="submission" date="2022-11" db="UniProtKB">
        <authorList>
            <consortium name="WormBaseParasite"/>
        </authorList>
    </citation>
    <scope>IDENTIFICATION</scope>
</reference>
<evidence type="ECO:0000256" key="5">
    <source>
        <dbReference type="ARBA" id="ARBA00022824"/>
    </source>
</evidence>
<keyword evidence="8" id="KW-0472">Membrane</keyword>
<dbReference type="Proteomes" id="UP000887572">
    <property type="component" value="Unplaced"/>
</dbReference>
<evidence type="ECO:0000256" key="3">
    <source>
        <dbReference type="ARBA" id="ARBA00010617"/>
    </source>
</evidence>
<dbReference type="Pfam" id="PF00067">
    <property type="entry name" value="p450"/>
    <property type="match status" value="1"/>
</dbReference>
<dbReference type="SUPFAM" id="SSF48264">
    <property type="entry name" value="Cytochrome P450"/>
    <property type="match status" value="1"/>
</dbReference>
<accession>A0A914HYQ8</accession>
<dbReference type="GO" id="GO:0005506">
    <property type="term" value="F:iron ion binding"/>
    <property type="evidence" value="ECO:0007669"/>
    <property type="project" value="InterPro"/>
</dbReference>
<keyword evidence="9" id="KW-1185">Reference proteome</keyword>
<keyword evidence="4" id="KW-0349">Heme</keyword>
<keyword evidence="7" id="KW-0503">Monooxygenase</keyword>